<feature type="transmembrane region" description="Helical" evidence="1">
    <location>
        <begin position="70"/>
        <end position="90"/>
    </location>
</feature>
<name>A0A6J7EAL3_9ZZZZ</name>
<feature type="transmembrane region" description="Helical" evidence="1">
    <location>
        <begin position="102"/>
        <end position="121"/>
    </location>
</feature>
<keyword evidence="1" id="KW-0812">Transmembrane</keyword>
<organism evidence="2">
    <name type="scientific">freshwater metagenome</name>
    <dbReference type="NCBI Taxonomy" id="449393"/>
    <lineage>
        <taxon>unclassified sequences</taxon>
        <taxon>metagenomes</taxon>
        <taxon>ecological metagenomes</taxon>
    </lineage>
</organism>
<reference evidence="2" key="1">
    <citation type="submission" date="2020-05" db="EMBL/GenBank/DDBJ databases">
        <authorList>
            <person name="Chiriac C."/>
            <person name="Salcher M."/>
            <person name="Ghai R."/>
            <person name="Kavagutti S V."/>
        </authorList>
    </citation>
    <scope>NUCLEOTIDE SEQUENCE</scope>
</reference>
<protein>
    <submittedName>
        <fullName evidence="2">Unannotated protein</fullName>
    </submittedName>
</protein>
<keyword evidence="1" id="KW-0472">Membrane</keyword>
<sequence>MINVLLTFRVHDVGERNNDSGSWIIARDVSWVANALFAALFVFALLHLLHERFRHLAKGPDLSRYHLTMMVIYLSIASINVFTNLVTLVLLPDLRGVSQTGLILDLGLLFASNMLVFSLWYQIADLYLPGGAFDFPPNAADPDDPPRWVDYVALSFFTQSTFGPTLEGVRTRPVKVLLMIQTSLSLVVLVVLFARIITPAGV</sequence>
<dbReference type="AlphaFoldDB" id="A0A6J7EAL3"/>
<gene>
    <name evidence="2" type="ORF">UFOPK3423_01283</name>
</gene>
<proteinExistence type="predicted"/>
<keyword evidence="1" id="KW-1133">Transmembrane helix</keyword>
<feature type="transmembrane region" description="Helical" evidence="1">
    <location>
        <begin position="29"/>
        <end position="49"/>
    </location>
</feature>
<feature type="transmembrane region" description="Helical" evidence="1">
    <location>
        <begin position="176"/>
        <end position="197"/>
    </location>
</feature>
<evidence type="ECO:0000256" key="1">
    <source>
        <dbReference type="SAM" id="Phobius"/>
    </source>
</evidence>
<dbReference type="EMBL" id="CAFBLQ010000159">
    <property type="protein sequence ID" value="CAB4880202.1"/>
    <property type="molecule type" value="Genomic_DNA"/>
</dbReference>
<evidence type="ECO:0000313" key="2">
    <source>
        <dbReference type="EMBL" id="CAB4880202.1"/>
    </source>
</evidence>
<accession>A0A6J7EAL3</accession>